<feature type="transmembrane region" description="Helical" evidence="6">
    <location>
        <begin position="112"/>
        <end position="130"/>
    </location>
</feature>
<dbReference type="GO" id="GO:0032153">
    <property type="term" value="C:cell division site"/>
    <property type="evidence" value="ECO:0007669"/>
    <property type="project" value="TreeGrafter"/>
</dbReference>
<evidence type="ECO:0000313" key="8">
    <source>
        <dbReference type="Proteomes" id="UP000712157"/>
    </source>
</evidence>
<evidence type="ECO:0000256" key="3">
    <source>
        <dbReference type="ARBA" id="ARBA00022960"/>
    </source>
</evidence>
<feature type="transmembrane region" description="Helical" evidence="6">
    <location>
        <begin position="397"/>
        <end position="416"/>
    </location>
</feature>
<keyword evidence="4 6" id="KW-1133">Transmembrane helix</keyword>
<sequence length="453" mass="50737">MESFNKIDAYVATVQDQIRCGKIRSYVTEEIRVHLEEERSFLLEAGISDPEATDTAIEEMGDPVDIGVKLDRIHRPRMNWVLYFGVIAFCLAGLLIQFVIRSGGAGQQFTPLSRHLTGILIGIAAMTLICRLDFTLLAKHPYIIWTVYWAGLFICTDFAPKYNGRCVTLLPYMLLFIPLYAGLVYSTRGCGYRGLLKNLLFLLLPGLLCLAIPSASTFMLVLGGCLLLMSVAICKNWFRVKHGWALLCTWGISVIPPLVLLLFNSGGYRLRRIQVLLHPSAYADNEGYMIMKLRSLLGQASLVGGLSNTEIAKNLPEISTDYLLSYVILHFGWVPAVLLIALLAAFLIYLFRLSVRQTNALGFLVSLACSFTLTFEILLYLTVNLGIFYMAPLALPFFSYGGRWMVLNLCIVGLLLSVHRTRTILPAGRLPQSSMGHRFFTFENGKMTIDFNR</sequence>
<dbReference type="AlphaFoldDB" id="A0A949JY52"/>
<organism evidence="7 8">
    <name type="scientific">Diplocloster agilis</name>
    <dbReference type="NCBI Taxonomy" id="2850323"/>
    <lineage>
        <taxon>Bacteria</taxon>
        <taxon>Bacillati</taxon>
        <taxon>Bacillota</taxon>
        <taxon>Clostridia</taxon>
        <taxon>Lachnospirales</taxon>
        <taxon>Lachnospiraceae</taxon>
        <taxon>Diplocloster</taxon>
    </lineage>
</organism>
<protein>
    <submittedName>
        <fullName evidence="7">FtsW/RodA/SpoVE family cell cycle protein</fullName>
    </submittedName>
</protein>
<feature type="transmembrane region" description="Helical" evidence="6">
    <location>
        <begin position="327"/>
        <end position="351"/>
    </location>
</feature>
<evidence type="ECO:0000256" key="6">
    <source>
        <dbReference type="SAM" id="Phobius"/>
    </source>
</evidence>
<keyword evidence="8" id="KW-1185">Reference proteome</keyword>
<evidence type="ECO:0000256" key="5">
    <source>
        <dbReference type="ARBA" id="ARBA00023136"/>
    </source>
</evidence>
<feature type="transmembrane region" description="Helical" evidence="6">
    <location>
        <begin position="199"/>
        <end position="232"/>
    </location>
</feature>
<feature type="transmembrane region" description="Helical" evidence="6">
    <location>
        <begin position="244"/>
        <end position="263"/>
    </location>
</feature>
<keyword evidence="2 6" id="KW-0812">Transmembrane</keyword>
<comment type="subcellular location">
    <subcellularLocation>
        <location evidence="1">Membrane</location>
        <topology evidence="1">Multi-pass membrane protein</topology>
    </subcellularLocation>
</comment>
<dbReference type="PANTHER" id="PTHR30474">
    <property type="entry name" value="CELL CYCLE PROTEIN"/>
    <property type="match status" value="1"/>
</dbReference>
<dbReference type="Proteomes" id="UP000712157">
    <property type="component" value="Unassembled WGS sequence"/>
</dbReference>
<feature type="transmembrane region" description="Helical" evidence="6">
    <location>
        <begin position="80"/>
        <end position="100"/>
    </location>
</feature>
<evidence type="ECO:0000313" key="7">
    <source>
        <dbReference type="EMBL" id="MBU9736739.1"/>
    </source>
</evidence>
<keyword evidence="3" id="KW-0133">Cell shape</keyword>
<dbReference type="GO" id="GO:0015648">
    <property type="term" value="F:lipid-linked peptidoglycan transporter activity"/>
    <property type="evidence" value="ECO:0007669"/>
    <property type="project" value="TreeGrafter"/>
</dbReference>
<dbReference type="InterPro" id="IPR047928">
    <property type="entry name" value="Perm_prefix_1"/>
</dbReference>
<dbReference type="InterPro" id="IPR001182">
    <property type="entry name" value="FtsW/RodA"/>
</dbReference>
<dbReference type="NCBIfam" id="NF038403">
    <property type="entry name" value="perm_prefix_1"/>
    <property type="match status" value="1"/>
</dbReference>
<accession>A0A949JY52</accession>
<evidence type="ECO:0000256" key="2">
    <source>
        <dbReference type="ARBA" id="ARBA00022692"/>
    </source>
</evidence>
<name>A0A949JY52_9FIRM</name>
<dbReference type="GO" id="GO:0005886">
    <property type="term" value="C:plasma membrane"/>
    <property type="evidence" value="ECO:0007669"/>
    <property type="project" value="TreeGrafter"/>
</dbReference>
<dbReference type="GO" id="GO:0008360">
    <property type="term" value="P:regulation of cell shape"/>
    <property type="evidence" value="ECO:0007669"/>
    <property type="project" value="UniProtKB-KW"/>
</dbReference>
<feature type="transmembrane region" description="Helical" evidence="6">
    <location>
        <begin position="363"/>
        <end position="391"/>
    </location>
</feature>
<comment type="caution">
    <text evidence="7">The sequence shown here is derived from an EMBL/GenBank/DDBJ whole genome shotgun (WGS) entry which is preliminary data.</text>
</comment>
<gene>
    <name evidence="7" type="ORF">KTH89_09335</name>
</gene>
<dbReference type="GO" id="GO:0051301">
    <property type="term" value="P:cell division"/>
    <property type="evidence" value="ECO:0007669"/>
    <property type="project" value="InterPro"/>
</dbReference>
<dbReference type="RefSeq" id="WP_158347354.1">
    <property type="nucleotide sequence ID" value="NZ_JAHQCW010000012.1"/>
</dbReference>
<dbReference type="EMBL" id="JAHQCW010000012">
    <property type="protein sequence ID" value="MBU9736739.1"/>
    <property type="molecule type" value="Genomic_DNA"/>
</dbReference>
<feature type="transmembrane region" description="Helical" evidence="6">
    <location>
        <begin position="169"/>
        <end position="187"/>
    </location>
</feature>
<proteinExistence type="predicted"/>
<evidence type="ECO:0000256" key="1">
    <source>
        <dbReference type="ARBA" id="ARBA00004141"/>
    </source>
</evidence>
<keyword evidence="5 6" id="KW-0472">Membrane</keyword>
<dbReference type="Pfam" id="PF01098">
    <property type="entry name" value="FTSW_RODA_SPOVE"/>
    <property type="match status" value="1"/>
</dbReference>
<dbReference type="PANTHER" id="PTHR30474:SF1">
    <property type="entry name" value="PEPTIDOGLYCAN GLYCOSYLTRANSFERASE MRDB"/>
    <property type="match status" value="1"/>
</dbReference>
<evidence type="ECO:0000256" key="4">
    <source>
        <dbReference type="ARBA" id="ARBA00022989"/>
    </source>
</evidence>
<reference evidence="7" key="1">
    <citation type="submission" date="2021-06" db="EMBL/GenBank/DDBJ databases">
        <title>Description of novel taxa of the family Lachnospiraceae.</title>
        <authorList>
            <person name="Chaplin A.V."/>
            <person name="Sokolova S.R."/>
            <person name="Pikina A.P."/>
            <person name="Korzhanova M."/>
            <person name="Belova V."/>
            <person name="Korostin D."/>
            <person name="Efimov B.A."/>
        </authorList>
    </citation>
    <scope>NUCLEOTIDE SEQUENCE</scope>
    <source>
        <strain evidence="7">ASD5720</strain>
    </source>
</reference>